<dbReference type="Proteomes" id="UP001162131">
    <property type="component" value="Unassembled WGS sequence"/>
</dbReference>
<name>A0AAU9K1P3_9CILI</name>
<dbReference type="AlphaFoldDB" id="A0AAU9K1P3"/>
<comment type="caution">
    <text evidence="1">The sequence shown here is derived from an EMBL/GenBank/DDBJ whole genome shotgun (WGS) entry which is preliminary data.</text>
</comment>
<proteinExistence type="predicted"/>
<accession>A0AAU9K1P3</accession>
<reference evidence="1" key="1">
    <citation type="submission" date="2021-09" db="EMBL/GenBank/DDBJ databases">
        <authorList>
            <consortium name="AG Swart"/>
            <person name="Singh M."/>
            <person name="Singh A."/>
            <person name="Seah K."/>
            <person name="Emmerich C."/>
        </authorList>
    </citation>
    <scope>NUCLEOTIDE SEQUENCE</scope>
    <source>
        <strain evidence="1">ATCC30299</strain>
    </source>
</reference>
<protein>
    <submittedName>
        <fullName evidence="1">Uncharacterized protein</fullName>
    </submittedName>
</protein>
<gene>
    <name evidence="1" type="ORF">BSTOLATCC_MIC53727</name>
</gene>
<evidence type="ECO:0000313" key="1">
    <source>
        <dbReference type="EMBL" id="CAG9331662.1"/>
    </source>
</evidence>
<evidence type="ECO:0000313" key="2">
    <source>
        <dbReference type="Proteomes" id="UP001162131"/>
    </source>
</evidence>
<keyword evidence="2" id="KW-1185">Reference proteome</keyword>
<sequence length="101" mass="11713">MELKAEITKPRKQIQQKAASAEDFAQFVKDIVKAEVKEVLKSLVTEEGIQVGKKHIEKSRNKIIKKIMDGDKGRLQTDPSTVEKIKVFVKRYLIHQFIRHQ</sequence>
<dbReference type="EMBL" id="CAJZBQ010000053">
    <property type="protein sequence ID" value="CAG9331662.1"/>
    <property type="molecule type" value="Genomic_DNA"/>
</dbReference>
<organism evidence="1 2">
    <name type="scientific">Blepharisma stoltei</name>
    <dbReference type="NCBI Taxonomy" id="1481888"/>
    <lineage>
        <taxon>Eukaryota</taxon>
        <taxon>Sar</taxon>
        <taxon>Alveolata</taxon>
        <taxon>Ciliophora</taxon>
        <taxon>Postciliodesmatophora</taxon>
        <taxon>Heterotrichea</taxon>
        <taxon>Heterotrichida</taxon>
        <taxon>Blepharismidae</taxon>
        <taxon>Blepharisma</taxon>
    </lineage>
</organism>